<dbReference type="RefSeq" id="WP_050350854.1">
    <property type="nucleotide sequence ID" value="NZ_BOSN01000004.1"/>
</dbReference>
<name>A0A0L0QRZ4_VIRPA</name>
<gene>
    <name evidence="4" type="ORF">AFK71_07115</name>
</gene>
<proteinExistence type="predicted"/>
<dbReference type="GO" id="GO:0003677">
    <property type="term" value="F:DNA binding"/>
    <property type="evidence" value="ECO:0007669"/>
    <property type="project" value="UniProtKB-KW"/>
</dbReference>
<dbReference type="AlphaFoldDB" id="A0A0L0QRZ4"/>
<dbReference type="CDD" id="cd07377">
    <property type="entry name" value="WHTH_GntR"/>
    <property type="match status" value="1"/>
</dbReference>
<dbReference type="OrthoDB" id="9801546at2"/>
<evidence type="ECO:0000256" key="3">
    <source>
        <dbReference type="ARBA" id="ARBA00023163"/>
    </source>
</evidence>
<evidence type="ECO:0000256" key="1">
    <source>
        <dbReference type="ARBA" id="ARBA00023015"/>
    </source>
</evidence>
<dbReference type="GeneID" id="66872826"/>
<dbReference type="Pfam" id="PF00392">
    <property type="entry name" value="GntR"/>
    <property type="match status" value="1"/>
</dbReference>
<dbReference type="PROSITE" id="PS50949">
    <property type="entry name" value="HTH_GNTR"/>
    <property type="match status" value="1"/>
</dbReference>
<dbReference type="Gene3D" id="1.10.10.10">
    <property type="entry name" value="Winged helix-like DNA-binding domain superfamily/Winged helix DNA-binding domain"/>
    <property type="match status" value="1"/>
</dbReference>
<dbReference type="PANTHER" id="PTHR38445">
    <property type="entry name" value="HTH-TYPE TRANSCRIPTIONAL REPRESSOR YTRA"/>
    <property type="match status" value="1"/>
</dbReference>
<dbReference type="InterPro" id="IPR036390">
    <property type="entry name" value="WH_DNA-bd_sf"/>
</dbReference>
<sequence>MELPIHLSKTSREPIYHQIENQIKTLIASGQLAEGDMLPSIRALAKDLETSVITIRRAYQNLEYQGFIQTTQGKGTYVAPVDDGMKQQMKISEVYQAIETAIKIALSYDYTVEQLKEIFFEVINEKGGKSK</sequence>
<keyword evidence="1" id="KW-0805">Transcription regulation</keyword>
<protein>
    <submittedName>
        <fullName evidence="4">Transcriptional regulator</fullName>
    </submittedName>
</protein>
<dbReference type="PATRIC" id="fig|1473.5.peg.4445"/>
<dbReference type="Proteomes" id="UP000036780">
    <property type="component" value="Unassembled WGS sequence"/>
</dbReference>
<keyword evidence="5" id="KW-1185">Reference proteome</keyword>
<dbReference type="EMBL" id="LGTO01000005">
    <property type="protein sequence ID" value="KNE21425.1"/>
    <property type="molecule type" value="Genomic_DNA"/>
</dbReference>
<dbReference type="PANTHER" id="PTHR38445:SF7">
    <property type="entry name" value="GNTR-FAMILY TRANSCRIPTIONAL REGULATOR"/>
    <property type="match status" value="1"/>
</dbReference>
<dbReference type="SUPFAM" id="SSF46785">
    <property type="entry name" value="Winged helix' DNA-binding domain"/>
    <property type="match status" value="1"/>
</dbReference>
<keyword evidence="3" id="KW-0804">Transcription</keyword>
<evidence type="ECO:0000256" key="2">
    <source>
        <dbReference type="ARBA" id="ARBA00023125"/>
    </source>
</evidence>
<evidence type="ECO:0000313" key="5">
    <source>
        <dbReference type="Proteomes" id="UP000036780"/>
    </source>
</evidence>
<dbReference type="SMART" id="SM00345">
    <property type="entry name" value="HTH_GNTR"/>
    <property type="match status" value="1"/>
</dbReference>
<reference evidence="5" key="1">
    <citation type="submission" date="2015-07" db="EMBL/GenBank/DDBJ databases">
        <title>Fjat-10053 dsm26.</title>
        <authorList>
            <person name="Liu B."/>
            <person name="Wang J."/>
            <person name="Zhu Y."/>
            <person name="Liu G."/>
            <person name="Chen Q."/>
            <person name="Chen Z."/>
            <person name="Lan J."/>
            <person name="Che J."/>
            <person name="Ge C."/>
            <person name="Shi H."/>
            <person name="Pan Z."/>
            <person name="Liu X."/>
        </authorList>
    </citation>
    <scope>NUCLEOTIDE SEQUENCE [LARGE SCALE GENOMIC DNA]</scope>
    <source>
        <strain evidence="5">DSM 26</strain>
    </source>
</reference>
<organism evidence="4 5">
    <name type="scientific">Virgibacillus pantothenticus</name>
    <dbReference type="NCBI Taxonomy" id="1473"/>
    <lineage>
        <taxon>Bacteria</taxon>
        <taxon>Bacillati</taxon>
        <taxon>Bacillota</taxon>
        <taxon>Bacilli</taxon>
        <taxon>Bacillales</taxon>
        <taxon>Bacillaceae</taxon>
        <taxon>Virgibacillus</taxon>
    </lineage>
</organism>
<accession>A0A0L0QRZ4</accession>
<keyword evidence="2" id="KW-0238">DNA-binding</keyword>
<comment type="caution">
    <text evidence="4">The sequence shown here is derived from an EMBL/GenBank/DDBJ whole genome shotgun (WGS) entry which is preliminary data.</text>
</comment>
<evidence type="ECO:0000313" key="4">
    <source>
        <dbReference type="EMBL" id="KNE21425.1"/>
    </source>
</evidence>
<dbReference type="InterPro" id="IPR036388">
    <property type="entry name" value="WH-like_DNA-bd_sf"/>
</dbReference>
<dbReference type="InterPro" id="IPR000524">
    <property type="entry name" value="Tscrpt_reg_HTH_GntR"/>
</dbReference>
<dbReference type="GO" id="GO:0003700">
    <property type="term" value="F:DNA-binding transcription factor activity"/>
    <property type="evidence" value="ECO:0007669"/>
    <property type="project" value="InterPro"/>
</dbReference>